<gene>
    <name evidence="1" type="ORF">LDG_7502</name>
</gene>
<dbReference type="EMBL" id="JH413829">
    <property type="protein sequence ID" value="EHL30550.1"/>
    <property type="molecule type" value="Genomic_DNA"/>
</dbReference>
<dbReference type="InParanoid" id="G9EQF5"/>
<dbReference type="STRING" id="658187.LDG_7502"/>
<keyword evidence="2" id="KW-1185">Reference proteome</keyword>
<dbReference type="AlphaFoldDB" id="G9EQF5"/>
<evidence type="ECO:0000313" key="1">
    <source>
        <dbReference type="EMBL" id="EHL30550.1"/>
    </source>
</evidence>
<accession>G9EQF5</accession>
<proteinExistence type="predicted"/>
<protein>
    <submittedName>
        <fullName evidence="1">Uncharacterized protein</fullName>
    </submittedName>
</protein>
<dbReference type="Proteomes" id="UP000002770">
    <property type="component" value="Unassembled WGS sequence"/>
</dbReference>
<evidence type="ECO:0000313" key="2">
    <source>
        <dbReference type="Proteomes" id="UP000002770"/>
    </source>
</evidence>
<name>G9EQF5_9GAMM</name>
<dbReference type="HOGENOM" id="CLU_3345258_0_0_6"/>
<sequence>MLASSAKPHNTWLIEAAPHYGCSPNQSRMQQLGCFMG</sequence>
<reference evidence="1 2" key="1">
    <citation type="journal article" date="2011" name="BMC Genomics">
        <title>Insight into cross-talk between intra-amoebal pathogens.</title>
        <authorList>
            <person name="Gimenez G."/>
            <person name="Bertelli C."/>
            <person name="Moliner C."/>
            <person name="Robert C."/>
            <person name="Raoult D."/>
            <person name="Fournier P.E."/>
            <person name="Greub G."/>
        </authorList>
    </citation>
    <scope>NUCLEOTIDE SEQUENCE [LARGE SCALE GENOMIC DNA]</scope>
    <source>
        <strain evidence="1 2">LLAP12</strain>
    </source>
</reference>
<organism evidence="1 2">
    <name type="scientific">Legionella drancourtii LLAP12</name>
    <dbReference type="NCBI Taxonomy" id="658187"/>
    <lineage>
        <taxon>Bacteria</taxon>
        <taxon>Pseudomonadati</taxon>
        <taxon>Pseudomonadota</taxon>
        <taxon>Gammaproteobacteria</taxon>
        <taxon>Legionellales</taxon>
        <taxon>Legionellaceae</taxon>
        <taxon>Legionella</taxon>
    </lineage>
</organism>